<dbReference type="HOGENOM" id="CLU_2777743_0_0_1"/>
<dbReference type="Proteomes" id="UP000054248">
    <property type="component" value="Unassembled WGS sequence"/>
</dbReference>
<gene>
    <name evidence="1" type="ORF">M407DRAFT_244334</name>
</gene>
<keyword evidence="2" id="KW-1185">Reference proteome</keyword>
<sequence>MTTWDVQTTLVFTKRRLLASSRSAETRVERRSQTPTCDRGIEGLFTAPDHQLMASSTLICFIRVCNSEI</sequence>
<dbReference type="AlphaFoldDB" id="A0A0C3KTC1"/>
<proteinExistence type="predicted"/>
<evidence type="ECO:0000313" key="2">
    <source>
        <dbReference type="Proteomes" id="UP000054248"/>
    </source>
</evidence>
<organism evidence="1 2">
    <name type="scientific">Tulasnella calospora MUT 4182</name>
    <dbReference type="NCBI Taxonomy" id="1051891"/>
    <lineage>
        <taxon>Eukaryota</taxon>
        <taxon>Fungi</taxon>
        <taxon>Dikarya</taxon>
        <taxon>Basidiomycota</taxon>
        <taxon>Agaricomycotina</taxon>
        <taxon>Agaricomycetes</taxon>
        <taxon>Cantharellales</taxon>
        <taxon>Tulasnellaceae</taxon>
        <taxon>Tulasnella</taxon>
    </lineage>
</organism>
<dbReference type="EMBL" id="KN823055">
    <property type="protein sequence ID" value="KIO24723.1"/>
    <property type="molecule type" value="Genomic_DNA"/>
</dbReference>
<name>A0A0C3KTC1_9AGAM</name>
<evidence type="ECO:0000313" key="1">
    <source>
        <dbReference type="EMBL" id="KIO24723.1"/>
    </source>
</evidence>
<protein>
    <submittedName>
        <fullName evidence="1">Uncharacterized protein</fullName>
    </submittedName>
</protein>
<reference evidence="1 2" key="1">
    <citation type="submission" date="2014-04" db="EMBL/GenBank/DDBJ databases">
        <authorList>
            <consortium name="DOE Joint Genome Institute"/>
            <person name="Kuo A."/>
            <person name="Girlanda M."/>
            <person name="Perotto S."/>
            <person name="Kohler A."/>
            <person name="Nagy L.G."/>
            <person name="Floudas D."/>
            <person name="Copeland A."/>
            <person name="Barry K.W."/>
            <person name="Cichocki N."/>
            <person name="Veneault-Fourrey C."/>
            <person name="LaButti K."/>
            <person name="Lindquist E.A."/>
            <person name="Lipzen A."/>
            <person name="Lundell T."/>
            <person name="Morin E."/>
            <person name="Murat C."/>
            <person name="Sun H."/>
            <person name="Tunlid A."/>
            <person name="Henrissat B."/>
            <person name="Grigoriev I.V."/>
            <person name="Hibbett D.S."/>
            <person name="Martin F."/>
            <person name="Nordberg H.P."/>
            <person name="Cantor M.N."/>
            <person name="Hua S.X."/>
        </authorList>
    </citation>
    <scope>NUCLEOTIDE SEQUENCE [LARGE SCALE GENOMIC DNA]</scope>
    <source>
        <strain evidence="1 2">MUT 4182</strain>
    </source>
</reference>
<accession>A0A0C3KTC1</accession>
<reference evidence="2" key="2">
    <citation type="submission" date="2015-01" db="EMBL/GenBank/DDBJ databases">
        <title>Evolutionary Origins and Diversification of the Mycorrhizal Mutualists.</title>
        <authorList>
            <consortium name="DOE Joint Genome Institute"/>
            <consortium name="Mycorrhizal Genomics Consortium"/>
            <person name="Kohler A."/>
            <person name="Kuo A."/>
            <person name="Nagy L.G."/>
            <person name="Floudas D."/>
            <person name="Copeland A."/>
            <person name="Barry K.W."/>
            <person name="Cichocki N."/>
            <person name="Veneault-Fourrey C."/>
            <person name="LaButti K."/>
            <person name="Lindquist E.A."/>
            <person name="Lipzen A."/>
            <person name="Lundell T."/>
            <person name="Morin E."/>
            <person name="Murat C."/>
            <person name="Riley R."/>
            <person name="Ohm R."/>
            <person name="Sun H."/>
            <person name="Tunlid A."/>
            <person name="Henrissat B."/>
            <person name="Grigoriev I.V."/>
            <person name="Hibbett D.S."/>
            <person name="Martin F."/>
        </authorList>
    </citation>
    <scope>NUCLEOTIDE SEQUENCE [LARGE SCALE GENOMIC DNA]</scope>
    <source>
        <strain evidence="2">MUT 4182</strain>
    </source>
</reference>